<evidence type="ECO:0000313" key="3">
    <source>
        <dbReference type="Proteomes" id="UP000059680"/>
    </source>
</evidence>
<evidence type="ECO:0000256" key="1">
    <source>
        <dbReference type="SAM" id="MobiDB-lite"/>
    </source>
</evidence>
<organism evidence="2 3">
    <name type="scientific">Oryza sativa subsp. japonica</name>
    <name type="common">Rice</name>
    <dbReference type="NCBI Taxonomy" id="39947"/>
    <lineage>
        <taxon>Eukaryota</taxon>
        <taxon>Viridiplantae</taxon>
        <taxon>Streptophyta</taxon>
        <taxon>Embryophyta</taxon>
        <taxon>Tracheophyta</taxon>
        <taxon>Spermatophyta</taxon>
        <taxon>Magnoliopsida</taxon>
        <taxon>Liliopsida</taxon>
        <taxon>Poales</taxon>
        <taxon>Poaceae</taxon>
        <taxon>BOP clade</taxon>
        <taxon>Oryzoideae</taxon>
        <taxon>Oryzeae</taxon>
        <taxon>Oryzinae</taxon>
        <taxon>Oryza</taxon>
        <taxon>Oryza sativa</taxon>
    </lineage>
</organism>
<dbReference type="EMBL" id="AP014967">
    <property type="protein sequence ID" value="BAT13841.1"/>
    <property type="molecule type" value="Genomic_DNA"/>
</dbReference>
<proteinExistence type="predicted"/>
<evidence type="ECO:0000313" key="2">
    <source>
        <dbReference type="EMBL" id="BAT13841.1"/>
    </source>
</evidence>
<keyword evidence="3" id="KW-1185">Reference proteome</keyword>
<dbReference type="Proteomes" id="UP000059680">
    <property type="component" value="Chromosome 11"/>
</dbReference>
<reference evidence="3" key="1">
    <citation type="journal article" date="2005" name="Nature">
        <title>The map-based sequence of the rice genome.</title>
        <authorList>
            <consortium name="International rice genome sequencing project (IRGSP)"/>
            <person name="Matsumoto T."/>
            <person name="Wu J."/>
            <person name="Kanamori H."/>
            <person name="Katayose Y."/>
            <person name="Fujisawa M."/>
            <person name="Namiki N."/>
            <person name="Mizuno H."/>
            <person name="Yamamoto K."/>
            <person name="Antonio B.A."/>
            <person name="Baba T."/>
            <person name="Sakata K."/>
            <person name="Nagamura Y."/>
            <person name="Aoki H."/>
            <person name="Arikawa K."/>
            <person name="Arita K."/>
            <person name="Bito T."/>
            <person name="Chiden Y."/>
            <person name="Fujitsuka N."/>
            <person name="Fukunaka R."/>
            <person name="Hamada M."/>
            <person name="Harada C."/>
            <person name="Hayashi A."/>
            <person name="Hijishita S."/>
            <person name="Honda M."/>
            <person name="Hosokawa S."/>
            <person name="Ichikawa Y."/>
            <person name="Idonuma A."/>
            <person name="Iijima M."/>
            <person name="Ikeda M."/>
            <person name="Ikeno M."/>
            <person name="Ito K."/>
            <person name="Ito S."/>
            <person name="Ito T."/>
            <person name="Ito Y."/>
            <person name="Ito Y."/>
            <person name="Iwabuchi A."/>
            <person name="Kamiya K."/>
            <person name="Karasawa W."/>
            <person name="Kurita K."/>
            <person name="Katagiri S."/>
            <person name="Kikuta A."/>
            <person name="Kobayashi H."/>
            <person name="Kobayashi N."/>
            <person name="Machita K."/>
            <person name="Maehara T."/>
            <person name="Masukawa M."/>
            <person name="Mizubayashi T."/>
            <person name="Mukai Y."/>
            <person name="Nagasaki H."/>
            <person name="Nagata Y."/>
            <person name="Naito S."/>
            <person name="Nakashima M."/>
            <person name="Nakama Y."/>
            <person name="Nakamichi Y."/>
            <person name="Nakamura M."/>
            <person name="Meguro A."/>
            <person name="Negishi M."/>
            <person name="Ohta I."/>
            <person name="Ohta T."/>
            <person name="Okamoto M."/>
            <person name="Ono N."/>
            <person name="Saji S."/>
            <person name="Sakaguchi M."/>
            <person name="Sakai K."/>
            <person name="Shibata M."/>
            <person name="Shimokawa T."/>
            <person name="Song J."/>
            <person name="Takazaki Y."/>
            <person name="Terasawa K."/>
            <person name="Tsugane M."/>
            <person name="Tsuji K."/>
            <person name="Ueda S."/>
            <person name="Waki K."/>
            <person name="Yamagata H."/>
            <person name="Yamamoto M."/>
            <person name="Yamamoto S."/>
            <person name="Yamane H."/>
            <person name="Yoshiki S."/>
            <person name="Yoshihara R."/>
            <person name="Yukawa K."/>
            <person name="Zhong H."/>
            <person name="Yano M."/>
            <person name="Yuan Q."/>
            <person name="Ouyang S."/>
            <person name="Liu J."/>
            <person name="Jones K.M."/>
            <person name="Gansberger K."/>
            <person name="Moffat K."/>
            <person name="Hill J."/>
            <person name="Bera J."/>
            <person name="Fadrosh D."/>
            <person name="Jin S."/>
            <person name="Johri S."/>
            <person name="Kim M."/>
            <person name="Overton L."/>
            <person name="Reardon M."/>
            <person name="Tsitrin T."/>
            <person name="Vuong H."/>
            <person name="Weaver B."/>
            <person name="Ciecko A."/>
            <person name="Tallon L."/>
            <person name="Jackson J."/>
            <person name="Pai G."/>
            <person name="Aken S.V."/>
            <person name="Utterback T."/>
            <person name="Reidmuller S."/>
            <person name="Feldblyum T."/>
            <person name="Hsiao J."/>
            <person name="Zismann V."/>
            <person name="Iobst S."/>
            <person name="de Vazeille A.R."/>
            <person name="Buell C.R."/>
            <person name="Ying K."/>
            <person name="Li Y."/>
            <person name="Lu T."/>
            <person name="Huang Y."/>
            <person name="Zhao Q."/>
            <person name="Feng Q."/>
            <person name="Zhang L."/>
            <person name="Zhu J."/>
            <person name="Weng Q."/>
            <person name="Mu J."/>
            <person name="Lu Y."/>
            <person name="Fan D."/>
            <person name="Liu Y."/>
            <person name="Guan J."/>
            <person name="Zhang Y."/>
            <person name="Yu S."/>
            <person name="Liu X."/>
            <person name="Zhang Y."/>
            <person name="Hong G."/>
            <person name="Han B."/>
            <person name="Choisne N."/>
            <person name="Demange N."/>
            <person name="Orjeda G."/>
            <person name="Samain S."/>
            <person name="Cattolico L."/>
            <person name="Pelletier E."/>
            <person name="Couloux A."/>
            <person name="Segurens B."/>
            <person name="Wincker P."/>
            <person name="D'Hont A."/>
            <person name="Scarpelli C."/>
            <person name="Weissenbach J."/>
            <person name="Salanoubat M."/>
            <person name="Quetier F."/>
            <person name="Yu Y."/>
            <person name="Kim H.R."/>
            <person name="Rambo T."/>
            <person name="Currie J."/>
            <person name="Collura K."/>
            <person name="Luo M."/>
            <person name="Yang T."/>
            <person name="Ammiraju J.S.S."/>
            <person name="Engler F."/>
            <person name="Soderlund C."/>
            <person name="Wing R.A."/>
            <person name="Palmer L.E."/>
            <person name="de la Bastide M."/>
            <person name="Spiegel L."/>
            <person name="Nascimento L."/>
            <person name="Zutavern T."/>
            <person name="O'Shaughnessy A."/>
            <person name="Dike S."/>
            <person name="Dedhia N."/>
            <person name="Preston R."/>
            <person name="Balija V."/>
            <person name="McCombie W.R."/>
            <person name="Chow T."/>
            <person name="Chen H."/>
            <person name="Chung M."/>
            <person name="Chen C."/>
            <person name="Shaw J."/>
            <person name="Wu H."/>
            <person name="Hsiao K."/>
            <person name="Chao Y."/>
            <person name="Chu M."/>
            <person name="Cheng C."/>
            <person name="Hour A."/>
            <person name="Lee P."/>
            <person name="Lin S."/>
            <person name="Lin Y."/>
            <person name="Liou J."/>
            <person name="Liu S."/>
            <person name="Hsing Y."/>
            <person name="Raghuvanshi S."/>
            <person name="Mohanty A."/>
            <person name="Bharti A.K."/>
            <person name="Gaur A."/>
            <person name="Gupta V."/>
            <person name="Kumar D."/>
            <person name="Ravi V."/>
            <person name="Vij S."/>
            <person name="Kapur A."/>
            <person name="Khurana P."/>
            <person name="Khurana P."/>
            <person name="Khurana J.P."/>
            <person name="Tyagi A.K."/>
            <person name="Gaikwad K."/>
            <person name="Singh A."/>
            <person name="Dalal V."/>
            <person name="Srivastava S."/>
            <person name="Dixit A."/>
            <person name="Pal A.K."/>
            <person name="Ghazi I.A."/>
            <person name="Yadav M."/>
            <person name="Pandit A."/>
            <person name="Bhargava A."/>
            <person name="Sureshbabu K."/>
            <person name="Batra K."/>
            <person name="Sharma T.R."/>
            <person name="Mohapatra T."/>
            <person name="Singh N.K."/>
            <person name="Messing J."/>
            <person name="Nelson A.B."/>
            <person name="Fuks G."/>
            <person name="Kavchok S."/>
            <person name="Keizer G."/>
            <person name="Linton E."/>
            <person name="Llaca V."/>
            <person name="Song R."/>
            <person name="Tanyolac B."/>
            <person name="Young S."/>
            <person name="Ho-Il K."/>
            <person name="Hahn J.H."/>
            <person name="Sangsakoo G."/>
            <person name="Vanavichit A."/>
            <person name="de Mattos Luiz.A.T."/>
            <person name="Zimmer P.D."/>
            <person name="Malone G."/>
            <person name="Dellagostin O."/>
            <person name="de Oliveira A.C."/>
            <person name="Bevan M."/>
            <person name="Bancroft I."/>
            <person name="Minx P."/>
            <person name="Cordum H."/>
            <person name="Wilson R."/>
            <person name="Cheng Z."/>
            <person name="Jin W."/>
            <person name="Jiang J."/>
            <person name="Leong S.A."/>
            <person name="Iwama H."/>
            <person name="Gojobori T."/>
            <person name="Itoh T."/>
            <person name="Niimura Y."/>
            <person name="Fujii Y."/>
            <person name="Habara T."/>
            <person name="Sakai H."/>
            <person name="Sato Y."/>
            <person name="Wilson G."/>
            <person name="Kumar K."/>
            <person name="McCouch S."/>
            <person name="Juretic N."/>
            <person name="Hoen D."/>
            <person name="Wright S."/>
            <person name="Bruskiewich R."/>
            <person name="Bureau T."/>
            <person name="Miyao A."/>
            <person name="Hirochika H."/>
            <person name="Nishikawa T."/>
            <person name="Kadowaki K."/>
            <person name="Sugiura M."/>
            <person name="Burr B."/>
            <person name="Sasaki T."/>
        </authorList>
    </citation>
    <scope>NUCLEOTIDE SEQUENCE [LARGE SCALE GENOMIC DNA]</scope>
    <source>
        <strain evidence="3">cv. Nipponbare</strain>
    </source>
</reference>
<reference evidence="2 3" key="3">
    <citation type="journal article" date="2013" name="Rice">
        <title>Improvement of the Oryza sativa Nipponbare reference genome using next generation sequence and optical map data.</title>
        <authorList>
            <person name="Kawahara Y."/>
            <person name="de la Bastide M."/>
            <person name="Hamilton J.P."/>
            <person name="Kanamori H."/>
            <person name="McCombie W.R."/>
            <person name="Ouyang S."/>
            <person name="Schwartz D.C."/>
            <person name="Tanaka T."/>
            <person name="Wu J."/>
            <person name="Zhou S."/>
            <person name="Childs K.L."/>
            <person name="Davidson R.M."/>
            <person name="Lin H."/>
            <person name="Quesada-Ocampo L."/>
            <person name="Vaillancourt B."/>
            <person name="Sakai H."/>
            <person name="Lee S.S."/>
            <person name="Kim J."/>
            <person name="Numa H."/>
            <person name="Itoh T."/>
            <person name="Buell C.R."/>
            <person name="Matsumoto T."/>
        </authorList>
    </citation>
    <scope>NUCLEOTIDE SEQUENCE [LARGE SCALE GENOMIC DNA]</scope>
    <source>
        <strain evidence="3">cv. Nipponbare</strain>
    </source>
</reference>
<dbReference type="AlphaFoldDB" id="A0A0P0Y1N0"/>
<gene>
    <name evidence="2" type="ordered locus">Os11g0435150</name>
    <name evidence="2" type="ORF">OSNPB_110435150</name>
</gene>
<protein>
    <submittedName>
        <fullName evidence="2">Os11g0435150 protein</fullName>
    </submittedName>
</protein>
<feature type="region of interest" description="Disordered" evidence="1">
    <location>
        <begin position="1"/>
        <end position="21"/>
    </location>
</feature>
<dbReference type="InParanoid" id="A0A0P0Y1N0"/>
<accession>A0A0P0Y1N0</accession>
<dbReference type="PaxDb" id="39947-A0A0P0Y1N0"/>
<name>A0A0P0Y1N0_ORYSJ</name>
<feature type="compositionally biased region" description="Low complexity" evidence="1">
    <location>
        <begin position="1"/>
        <end position="12"/>
    </location>
</feature>
<reference evidence="2 3" key="2">
    <citation type="journal article" date="2013" name="Plant Cell Physiol.">
        <title>Rice Annotation Project Database (RAP-DB): an integrative and interactive database for rice genomics.</title>
        <authorList>
            <person name="Sakai H."/>
            <person name="Lee S.S."/>
            <person name="Tanaka T."/>
            <person name="Numa H."/>
            <person name="Kim J."/>
            <person name="Kawahara Y."/>
            <person name="Wakimoto H."/>
            <person name="Yang C.C."/>
            <person name="Iwamoto M."/>
            <person name="Abe T."/>
            <person name="Yamada Y."/>
            <person name="Muto A."/>
            <person name="Inokuchi H."/>
            <person name="Ikemura T."/>
            <person name="Matsumoto T."/>
            <person name="Sasaki T."/>
            <person name="Itoh T."/>
        </authorList>
    </citation>
    <scope>NUCLEOTIDE SEQUENCE [LARGE SCALE GENOMIC DNA]</scope>
    <source>
        <strain evidence="3">cv. Nipponbare</strain>
    </source>
</reference>
<sequence>MAALATPAAGLARRQSGGSRPELTTATVISLLSPIAVDETVPMVEEATVAVASSNPMAPTSDVLKWQRHSFEARG</sequence>